<dbReference type="SUPFAM" id="SSF52540">
    <property type="entry name" value="P-loop containing nucleoside triphosphate hydrolases"/>
    <property type="match status" value="1"/>
</dbReference>
<sequence length="72" mass="8593">MHGLEPQTIESINLLKQKKTPFIVALNKIDRLYDWQSAQRKDLRDILKLQQPNTQLEFEKRTKDVIIQFAEQ</sequence>
<dbReference type="GO" id="GO:0005525">
    <property type="term" value="F:GTP binding"/>
    <property type="evidence" value="ECO:0007669"/>
    <property type="project" value="UniProtKB-KW"/>
</dbReference>
<dbReference type="OrthoDB" id="4928at2759"/>
<dbReference type="InterPro" id="IPR027417">
    <property type="entry name" value="P-loop_NTPase"/>
</dbReference>
<evidence type="ECO:0000256" key="2">
    <source>
        <dbReference type="ARBA" id="ARBA00023134"/>
    </source>
</evidence>
<proteinExistence type="predicted"/>
<keyword evidence="2" id="KW-0342">GTP-binding</keyword>
<dbReference type="GO" id="GO:0003924">
    <property type="term" value="F:GTPase activity"/>
    <property type="evidence" value="ECO:0007669"/>
    <property type="project" value="InterPro"/>
</dbReference>
<dbReference type="InterPro" id="IPR015760">
    <property type="entry name" value="TIF_IF2"/>
</dbReference>
<evidence type="ECO:0000256" key="1">
    <source>
        <dbReference type="ARBA" id="ARBA00022741"/>
    </source>
</evidence>
<dbReference type="PANTHER" id="PTHR43381:SF4">
    <property type="entry name" value="EUKARYOTIC TRANSLATION INITIATION FACTOR 5B"/>
    <property type="match status" value="1"/>
</dbReference>
<keyword evidence="1" id="KW-0547">Nucleotide-binding</keyword>
<dbReference type="EMBL" id="CAKXAJ010009029">
    <property type="protein sequence ID" value="CAH2211052.1"/>
    <property type="molecule type" value="Genomic_DNA"/>
</dbReference>
<evidence type="ECO:0000259" key="3">
    <source>
        <dbReference type="Pfam" id="PF00009"/>
    </source>
</evidence>
<keyword evidence="5" id="KW-1185">Reference proteome</keyword>
<evidence type="ECO:0000313" key="4">
    <source>
        <dbReference type="EMBL" id="CAH2211052.1"/>
    </source>
</evidence>
<dbReference type="Proteomes" id="UP000838756">
    <property type="component" value="Unassembled WGS sequence"/>
</dbReference>
<accession>A0A8S4QJM3</accession>
<dbReference type="Pfam" id="PF00009">
    <property type="entry name" value="GTP_EFTU"/>
    <property type="match status" value="1"/>
</dbReference>
<reference evidence="4" key="1">
    <citation type="submission" date="2022-03" db="EMBL/GenBank/DDBJ databases">
        <authorList>
            <person name="Lindestad O."/>
        </authorList>
    </citation>
    <scope>NUCLEOTIDE SEQUENCE</scope>
</reference>
<organism evidence="4 5">
    <name type="scientific">Pararge aegeria aegeria</name>
    <dbReference type="NCBI Taxonomy" id="348720"/>
    <lineage>
        <taxon>Eukaryota</taxon>
        <taxon>Metazoa</taxon>
        <taxon>Ecdysozoa</taxon>
        <taxon>Arthropoda</taxon>
        <taxon>Hexapoda</taxon>
        <taxon>Insecta</taxon>
        <taxon>Pterygota</taxon>
        <taxon>Neoptera</taxon>
        <taxon>Endopterygota</taxon>
        <taxon>Lepidoptera</taxon>
        <taxon>Glossata</taxon>
        <taxon>Ditrysia</taxon>
        <taxon>Papilionoidea</taxon>
        <taxon>Nymphalidae</taxon>
        <taxon>Satyrinae</taxon>
        <taxon>Satyrini</taxon>
        <taxon>Parargina</taxon>
        <taxon>Pararge</taxon>
    </lineage>
</organism>
<feature type="non-terminal residue" evidence="4">
    <location>
        <position position="72"/>
    </location>
</feature>
<dbReference type="GO" id="GO:0005739">
    <property type="term" value="C:mitochondrion"/>
    <property type="evidence" value="ECO:0007669"/>
    <property type="project" value="TreeGrafter"/>
</dbReference>
<comment type="caution">
    <text evidence="4">The sequence shown here is derived from an EMBL/GenBank/DDBJ whole genome shotgun (WGS) entry which is preliminary data.</text>
</comment>
<dbReference type="PANTHER" id="PTHR43381">
    <property type="entry name" value="TRANSLATION INITIATION FACTOR IF-2-RELATED"/>
    <property type="match status" value="1"/>
</dbReference>
<dbReference type="GO" id="GO:0003743">
    <property type="term" value="F:translation initiation factor activity"/>
    <property type="evidence" value="ECO:0007669"/>
    <property type="project" value="TreeGrafter"/>
</dbReference>
<evidence type="ECO:0000313" key="5">
    <source>
        <dbReference type="Proteomes" id="UP000838756"/>
    </source>
</evidence>
<dbReference type="Gene3D" id="3.40.50.300">
    <property type="entry name" value="P-loop containing nucleotide triphosphate hydrolases"/>
    <property type="match status" value="1"/>
</dbReference>
<dbReference type="AlphaFoldDB" id="A0A8S4QJM3"/>
<protein>
    <submittedName>
        <fullName evidence="4">Jg2825 protein</fullName>
    </submittedName>
</protein>
<feature type="domain" description="Tr-type G" evidence="3">
    <location>
        <begin position="2"/>
        <end position="49"/>
    </location>
</feature>
<gene>
    <name evidence="4" type="primary">jg2825</name>
    <name evidence="4" type="ORF">PAEG_LOCUS2898</name>
</gene>
<name>A0A8S4QJM3_9NEOP</name>
<dbReference type="InterPro" id="IPR000795">
    <property type="entry name" value="T_Tr_GTP-bd_dom"/>
</dbReference>